<dbReference type="PANTHER" id="PTHR21600">
    <property type="entry name" value="MITOCHONDRIAL RNA PSEUDOURIDINE SYNTHASE"/>
    <property type="match status" value="1"/>
</dbReference>
<dbReference type="EMBL" id="JAEHOE010000007">
    <property type="protein sequence ID" value="KAG2499123.1"/>
    <property type="molecule type" value="Genomic_DNA"/>
</dbReference>
<feature type="domain" description="Pseudouridine synthase RsuA/RluA-like" evidence="3">
    <location>
        <begin position="454"/>
        <end position="521"/>
    </location>
</feature>
<feature type="region of interest" description="Disordered" evidence="2">
    <location>
        <begin position="47"/>
        <end position="106"/>
    </location>
</feature>
<sequence>MERGRWLGLLRCGLAAPRSAGATAGPDTHGGLAGTLTGLWRAFATTPRGGIAGSEGRSRANANASAGPAGRSRPAAEPQGGRRDAAAADPKPPPAPPKAPSGSLTGLTGQELLQRFEGAFRRTPPVSFIRGMQPPSALSWLRRRGPDVPHAALQRVFRQRQVRLFDGERVVRATAARPLRNGEVLLYPASLVSWQEARQAEEDAAHGPLTSPSGRDGGSSGSGSSGSGSGRSSAKKERLSRASGAAGGDPSSEHEDEVTATRTAGSRRSGLGPPGPSTSGPGPHGPASALSPERVRRWVLGVHPGLVFLNKPSGVLVHGRSAGDDDGGRGGGGLRGRGRQAAAGGGLGAAEPLVLDGALRQGLRYGEHDEPRLVHRLDQQASGVMVVARDADAAAWLSAAFRNKSQRAVDGIRHNEGPGEEEEEEEEEEVGGAGGPERRGVAPGDPGYLPPDLFVRRTYWAFLAGNLQPRQSGRIRSPVLVDGVFCPAVTQYRVRGTGCGVTWVELQPETGRRHQLRVHCARKLGAPIIGDLRHGYRGLPPRLALRDNLPPEWWALLGDDPRAARRDAAALGGGGGGGGPAEALLPPPPPLLLHSRELLVKRPGKAPLVGVAPLPRYVRELIQAAGWPMPSLG</sequence>
<evidence type="ECO:0000259" key="3">
    <source>
        <dbReference type="Pfam" id="PF00849"/>
    </source>
</evidence>
<comment type="caution">
    <text evidence="4">The sequence shown here is derived from an EMBL/GenBank/DDBJ whole genome shotgun (WGS) entry which is preliminary data.</text>
</comment>
<dbReference type="CDD" id="cd02869">
    <property type="entry name" value="PseudoU_synth_RluA_like"/>
    <property type="match status" value="1"/>
</dbReference>
<name>A0A836C4P5_9CHLO</name>
<dbReference type="Gene3D" id="3.30.2350.10">
    <property type="entry name" value="Pseudouridine synthase"/>
    <property type="match status" value="1"/>
</dbReference>
<dbReference type="InterPro" id="IPR050188">
    <property type="entry name" value="RluA_PseudoU_synthase"/>
</dbReference>
<feature type="compositionally biased region" description="Acidic residues" evidence="2">
    <location>
        <begin position="418"/>
        <end position="430"/>
    </location>
</feature>
<dbReference type="SUPFAM" id="SSF55120">
    <property type="entry name" value="Pseudouridine synthase"/>
    <property type="match status" value="1"/>
</dbReference>
<reference evidence="4" key="1">
    <citation type="journal article" date="2020" name="bioRxiv">
        <title>Comparative genomics of Chlamydomonas.</title>
        <authorList>
            <person name="Craig R.J."/>
            <person name="Hasan A.R."/>
            <person name="Ness R.W."/>
            <person name="Keightley P.D."/>
        </authorList>
    </citation>
    <scope>NUCLEOTIDE SEQUENCE</scope>
    <source>
        <strain evidence="4">CCAP 11/70</strain>
    </source>
</reference>
<proteinExistence type="inferred from homology"/>
<protein>
    <recommendedName>
        <fullName evidence="3">Pseudouridine synthase RsuA/RluA-like domain-containing protein</fullName>
    </recommendedName>
</protein>
<dbReference type="Pfam" id="PF00849">
    <property type="entry name" value="PseudoU_synth_2"/>
    <property type="match status" value="2"/>
</dbReference>
<dbReference type="InterPro" id="IPR020103">
    <property type="entry name" value="PsdUridine_synth_cat_dom_sf"/>
</dbReference>
<dbReference type="Proteomes" id="UP000612055">
    <property type="component" value="Unassembled WGS sequence"/>
</dbReference>
<organism evidence="4 5">
    <name type="scientific">Edaphochlamys debaryana</name>
    <dbReference type="NCBI Taxonomy" id="47281"/>
    <lineage>
        <taxon>Eukaryota</taxon>
        <taxon>Viridiplantae</taxon>
        <taxon>Chlorophyta</taxon>
        <taxon>core chlorophytes</taxon>
        <taxon>Chlorophyceae</taxon>
        <taxon>CS clade</taxon>
        <taxon>Chlamydomonadales</taxon>
        <taxon>Chlamydomonadales incertae sedis</taxon>
        <taxon>Edaphochlamys</taxon>
    </lineage>
</organism>
<comment type="similarity">
    <text evidence="1">Belongs to the pseudouridine synthase RluA family.</text>
</comment>
<accession>A0A836C4P5</accession>
<keyword evidence="5" id="KW-1185">Reference proteome</keyword>
<feature type="region of interest" description="Disordered" evidence="2">
    <location>
        <begin position="409"/>
        <end position="446"/>
    </location>
</feature>
<dbReference type="InterPro" id="IPR006145">
    <property type="entry name" value="PsdUridine_synth_RsuA/RluA"/>
</dbReference>
<evidence type="ECO:0000313" key="4">
    <source>
        <dbReference type="EMBL" id="KAG2499123.1"/>
    </source>
</evidence>
<dbReference type="OrthoDB" id="428658at2759"/>
<dbReference type="GO" id="GO:0009982">
    <property type="term" value="F:pseudouridine synthase activity"/>
    <property type="evidence" value="ECO:0007669"/>
    <property type="project" value="InterPro"/>
</dbReference>
<evidence type="ECO:0000256" key="1">
    <source>
        <dbReference type="ARBA" id="ARBA00010876"/>
    </source>
</evidence>
<dbReference type="GO" id="GO:0003723">
    <property type="term" value="F:RNA binding"/>
    <property type="evidence" value="ECO:0007669"/>
    <property type="project" value="InterPro"/>
</dbReference>
<feature type="compositionally biased region" description="Low complexity" evidence="2">
    <location>
        <begin position="266"/>
        <end position="290"/>
    </location>
</feature>
<feature type="region of interest" description="Disordered" evidence="2">
    <location>
        <begin position="320"/>
        <end position="346"/>
    </location>
</feature>
<feature type="compositionally biased region" description="Pro residues" evidence="2">
    <location>
        <begin position="90"/>
        <end position="99"/>
    </location>
</feature>
<feature type="domain" description="Pseudouridine synthase RsuA/RluA-like" evidence="3">
    <location>
        <begin position="306"/>
        <end position="405"/>
    </location>
</feature>
<dbReference type="GO" id="GO:0000455">
    <property type="term" value="P:enzyme-directed rRNA pseudouridine synthesis"/>
    <property type="evidence" value="ECO:0007669"/>
    <property type="project" value="TreeGrafter"/>
</dbReference>
<dbReference type="AlphaFoldDB" id="A0A836C4P5"/>
<feature type="region of interest" description="Disordered" evidence="2">
    <location>
        <begin position="199"/>
        <end position="290"/>
    </location>
</feature>
<dbReference type="PANTHER" id="PTHR21600:SF87">
    <property type="entry name" value="RNA PSEUDOURIDYLATE SYNTHASE DOMAIN-CONTAINING PROTEIN 1"/>
    <property type="match status" value="1"/>
</dbReference>
<evidence type="ECO:0000256" key="2">
    <source>
        <dbReference type="SAM" id="MobiDB-lite"/>
    </source>
</evidence>
<evidence type="ECO:0000313" key="5">
    <source>
        <dbReference type="Proteomes" id="UP000612055"/>
    </source>
</evidence>
<gene>
    <name evidence="4" type="ORF">HYH03_002706</name>
</gene>
<feature type="compositionally biased region" description="Gly residues" evidence="2">
    <location>
        <begin position="215"/>
        <end position="229"/>
    </location>
</feature>